<dbReference type="Proteomes" id="UP000183469">
    <property type="component" value="Unassembled WGS sequence"/>
</dbReference>
<dbReference type="OrthoDB" id="218680at2"/>
<dbReference type="PANTHER" id="PTHR12338:SF8">
    <property type="entry name" value="HEME_HEMOPEXIN-BINDING PROTEIN"/>
    <property type="match status" value="1"/>
</dbReference>
<dbReference type="GO" id="GO:0005576">
    <property type="term" value="C:extracellular region"/>
    <property type="evidence" value="ECO:0007669"/>
    <property type="project" value="UniProtKB-SubCell"/>
</dbReference>
<dbReference type="SUPFAM" id="SSF51126">
    <property type="entry name" value="Pectin lyase-like"/>
    <property type="match status" value="1"/>
</dbReference>
<accession>A0A1H3VFJ0</accession>
<evidence type="ECO:0000313" key="6">
    <source>
        <dbReference type="Proteomes" id="UP000183469"/>
    </source>
</evidence>
<dbReference type="InterPro" id="IPR050909">
    <property type="entry name" value="Bact_Autotransporter_VF"/>
</dbReference>
<evidence type="ECO:0000256" key="3">
    <source>
        <dbReference type="ARBA" id="ARBA00022729"/>
    </source>
</evidence>
<evidence type="ECO:0000256" key="1">
    <source>
        <dbReference type="ARBA" id="ARBA00004613"/>
    </source>
</evidence>
<dbReference type="InterPro" id="IPR008638">
    <property type="entry name" value="FhaB/CdiA-like_TPS"/>
</dbReference>
<evidence type="ECO:0000313" key="5">
    <source>
        <dbReference type="EMBL" id="SDZ73004.1"/>
    </source>
</evidence>
<evidence type="ECO:0000256" key="2">
    <source>
        <dbReference type="ARBA" id="ARBA00022525"/>
    </source>
</evidence>
<dbReference type="NCBIfam" id="TIGR01901">
    <property type="entry name" value="adhes_NPXG"/>
    <property type="match status" value="1"/>
</dbReference>
<organism evidence="5 6">
    <name type="scientific">Selenomonas ruminantium</name>
    <dbReference type="NCBI Taxonomy" id="971"/>
    <lineage>
        <taxon>Bacteria</taxon>
        <taxon>Bacillati</taxon>
        <taxon>Bacillota</taxon>
        <taxon>Negativicutes</taxon>
        <taxon>Selenomonadales</taxon>
        <taxon>Selenomonadaceae</taxon>
        <taxon>Selenomonas</taxon>
    </lineage>
</organism>
<dbReference type="InterPro" id="IPR011050">
    <property type="entry name" value="Pectin_lyase_fold/virulence"/>
</dbReference>
<dbReference type="PANTHER" id="PTHR12338">
    <property type="entry name" value="AUTOTRANSPORTER"/>
    <property type="match status" value="1"/>
</dbReference>
<comment type="subcellular location">
    <subcellularLocation>
        <location evidence="1">Secreted</location>
    </subcellularLocation>
</comment>
<reference evidence="5 6" key="1">
    <citation type="submission" date="2016-10" db="EMBL/GenBank/DDBJ databases">
        <authorList>
            <person name="de Groot N.N."/>
        </authorList>
    </citation>
    <scope>NUCLEOTIDE SEQUENCE [LARGE SCALE GENOMIC DNA]</scope>
    <source>
        <strain evidence="5 6">DSM 2872</strain>
    </source>
</reference>
<keyword evidence="2" id="KW-0964">Secreted</keyword>
<dbReference type="EMBL" id="FNQG01000002">
    <property type="protein sequence ID" value="SDZ73004.1"/>
    <property type="molecule type" value="Genomic_DNA"/>
</dbReference>
<name>A0A1H3VFJ0_SELRU</name>
<protein>
    <submittedName>
        <fullName evidence="5">Filamentous hemagglutinin family N-terminal domain-containing protein</fullName>
    </submittedName>
</protein>
<dbReference type="Gene3D" id="2.160.20.10">
    <property type="entry name" value="Single-stranded right-handed beta-helix, Pectin lyase-like"/>
    <property type="match status" value="1"/>
</dbReference>
<sequence length="1570" mass="165567">MPGQGLHVALVFVIREGDDLMKSSRQKALQQVVALSMMMTAFSWNSAEALPEGGTVRSGDADINKQDQTLVIDQHTQTVALDWNTFDIAKGETVRFNQQASDIALNRIIGNKASEIYGNLQADGTVLLLNPHGVLFGQGAQVDVGNLVASTAQVDDSFMTGFGGSVEAISLKLGEASDGKIINAGDIRAQGGLVALHASVVENTGSIASEGGRIALSAAKNLNLSIDSAKKLNFETTGELATAHVLNTGSIQANGGHVLMTAKSAGDMLSEVVNNEGIIEAKTASINDKGEILLDGGEHGTVNVGGTLDASGLAEGQSGGIVRIVGENTSVKANAKLIASGDKNGGLVETSGDVLDVSTSADIEAKGRTGKAGEWLLDPIDIIISNEAPVGYTALSDTAGTFVSQSTTNEEKHSYINSDSISLLLSKGTNVTIQAIDGHTTSATLYDLGTSNITVNAPITKYKIGDSSNDATLTLEAQRNVSINKPITSTDGKLNVNLHADHDGDAKGMVILNADINTNGGNFTSGTGKNINEGTVGTYVGHADGEDENIDRQIITNGGNANLYGDVALGLNQGDLRIDTRNTAGTGGAIKITGNVDSANTYKLFVNNTDSGTKVRDNPEMKSIAKYYYDEHLKDIVFMDFDAFADLAQTDEHYAKLYQEVAERCFNQYGGYNNRVEPTTPAERKEALKAYFNEHVSLGSVGAPKDFDALTSAEYEKLAKHILTTWAFNKTNNRESILNRWETAKEAAKEGTAGGAAIGDKYLATITTAVEDWVVSSLMAGREYELLIGGRTDYVGYKVTAGRVFRWETGPEGLANNGTGTVFFTATGAGTGYTAENMYQGWSHDVTNPSNKFNEPNNDGKYEQPYVAVGWRCDTSWADVDNQKNNVKGFIQETNSEHSGLNLQGGTGNVTIGGNIGKSATLQELTINTVGKVEIGGGTNLASGGTFTGQVFTDNGVDITGGAGGITVGDRITSAASGVTLTSQGDITTNGITASDKVALLTTENGKTVTMNGNIQTSATAVDAVIIDAKDGTFINNSVEAKGIETGTGGSWKIYSNAPAADTFGTNLNSGTYALWNRGSESYGYTAVQADDASAVGRYIFRHQPVVTFTANDQEKIYGNEAQSQATWTVTSDSMNYSAAFDESSVVNGTSVAGSATSDGFAATATRTDGQYSASDSHMAVYKIYMDSDSPAFLQSQAVANGYDPMPSYGFGKINVNRRDLTVALELSTTYGSTDYTRMILADNLVNGDSISQVNYTLNDSYAALIGASAVTAPVGEYANAVLATSLSFEDTNDAANYNVTYNNAKLTITPKEVLLDLTGSGTSLDKENIQVQGASYASQLVNGDTLDSAPAVAYDIGGQLSGNTYGIDLLVNGNKVTDGTTVDNYRFKYTGVYTLEPVNQTAAGGTLERPQFAALSLTPRTGEGSYQLVTDTKTTSVQQVLGLTTAKLPFVKKVGGSLISYGTYKLSVDPERVTLEAADTSIPVPENGRHDQYREYTRTITTERGGAEFKLSYDGSVFALHPAGKQAEMMLKAGDAVHNVDIVSKALHAAFSEMGLGLEDLDAVYVCFD</sequence>
<dbReference type="Pfam" id="PF05860">
    <property type="entry name" value="TPS"/>
    <property type="match status" value="1"/>
</dbReference>
<evidence type="ECO:0000259" key="4">
    <source>
        <dbReference type="SMART" id="SM00912"/>
    </source>
</evidence>
<feature type="domain" description="Filamentous haemagglutinin FhaB/tRNA nuclease CdiA-like TPS" evidence="4">
    <location>
        <begin position="47"/>
        <end position="158"/>
    </location>
</feature>
<dbReference type="SMART" id="SM00912">
    <property type="entry name" value="Haemagg_act"/>
    <property type="match status" value="1"/>
</dbReference>
<keyword evidence="3" id="KW-0732">Signal</keyword>
<gene>
    <name evidence="5" type="ORF">SAMN05660648_00103</name>
</gene>
<dbReference type="InterPro" id="IPR012334">
    <property type="entry name" value="Pectin_lyas_fold"/>
</dbReference>
<proteinExistence type="predicted"/>